<gene>
    <name evidence="1" type="ORF">KUTeg_005849</name>
</gene>
<accession>A0ABQ9FGZ1</accession>
<keyword evidence="2" id="KW-1185">Reference proteome</keyword>
<dbReference type="Proteomes" id="UP001217089">
    <property type="component" value="Unassembled WGS sequence"/>
</dbReference>
<evidence type="ECO:0000313" key="1">
    <source>
        <dbReference type="EMBL" id="KAJ8316598.1"/>
    </source>
</evidence>
<comment type="caution">
    <text evidence="1">The sequence shown here is derived from an EMBL/GenBank/DDBJ whole genome shotgun (WGS) entry which is preliminary data.</text>
</comment>
<name>A0ABQ9FGZ1_TEGGR</name>
<sequence>MNWETKKNWFKRNPVTAARQIDYMFQQLWGKVILSGAHPIGDRRNYDRRKEMQGRGTKHFHAAVHVKGAPQIDKDSDDAVIQFIDSYISCSIPDKDKDPVLYELVTSRHIHRHTR</sequence>
<proteinExistence type="predicted"/>
<dbReference type="EMBL" id="JARBDR010000308">
    <property type="protein sequence ID" value="KAJ8316598.1"/>
    <property type="molecule type" value="Genomic_DNA"/>
</dbReference>
<protein>
    <submittedName>
        <fullName evidence="1">Uncharacterized protein</fullName>
    </submittedName>
</protein>
<organism evidence="1 2">
    <name type="scientific">Tegillarca granosa</name>
    <name type="common">Malaysian cockle</name>
    <name type="synonym">Anadara granosa</name>
    <dbReference type="NCBI Taxonomy" id="220873"/>
    <lineage>
        <taxon>Eukaryota</taxon>
        <taxon>Metazoa</taxon>
        <taxon>Spiralia</taxon>
        <taxon>Lophotrochozoa</taxon>
        <taxon>Mollusca</taxon>
        <taxon>Bivalvia</taxon>
        <taxon>Autobranchia</taxon>
        <taxon>Pteriomorphia</taxon>
        <taxon>Arcoida</taxon>
        <taxon>Arcoidea</taxon>
        <taxon>Arcidae</taxon>
        <taxon>Tegillarca</taxon>
    </lineage>
</organism>
<reference evidence="1 2" key="1">
    <citation type="submission" date="2022-12" db="EMBL/GenBank/DDBJ databases">
        <title>Chromosome-level genome of Tegillarca granosa.</title>
        <authorList>
            <person name="Kim J."/>
        </authorList>
    </citation>
    <scope>NUCLEOTIDE SEQUENCE [LARGE SCALE GENOMIC DNA]</scope>
    <source>
        <strain evidence="1">Teg-2019</strain>
        <tissue evidence="1">Adductor muscle</tissue>
    </source>
</reference>
<evidence type="ECO:0000313" key="2">
    <source>
        <dbReference type="Proteomes" id="UP001217089"/>
    </source>
</evidence>